<evidence type="ECO:0000313" key="4">
    <source>
        <dbReference type="Proteomes" id="UP000318093"/>
    </source>
</evidence>
<dbReference type="AlphaFoldDB" id="A0A537JPY9"/>
<comment type="caution">
    <text evidence="3">The sequence shown here is derived from an EMBL/GenBank/DDBJ whole genome shotgun (WGS) entry which is preliminary data.</text>
</comment>
<protein>
    <submittedName>
        <fullName evidence="3">Phenylacetate--CoA ligase</fullName>
    </submittedName>
</protein>
<dbReference type="GO" id="GO:0016874">
    <property type="term" value="F:ligase activity"/>
    <property type="evidence" value="ECO:0007669"/>
    <property type="project" value="UniProtKB-KW"/>
</dbReference>
<dbReference type="Proteomes" id="UP000318093">
    <property type="component" value="Unassembled WGS sequence"/>
</dbReference>
<name>A0A537JPY9_9BACT</name>
<keyword evidence="3" id="KW-0436">Ligase</keyword>
<dbReference type="InterPro" id="IPR042099">
    <property type="entry name" value="ANL_N_sf"/>
</dbReference>
<dbReference type="Pfam" id="PF14535">
    <property type="entry name" value="AMP-binding_C_2"/>
    <property type="match status" value="1"/>
</dbReference>
<dbReference type="EMBL" id="VBAN01000022">
    <property type="protein sequence ID" value="TMI85236.1"/>
    <property type="molecule type" value="Genomic_DNA"/>
</dbReference>
<evidence type="ECO:0000313" key="3">
    <source>
        <dbReference type="EMBL" id="TMI85236.1"/>
    </source>
</evidence>
<sequence>MRSPPPEPDTPGGRTGRGRALRIDDPSLFVDRTLECMAREDLIAYQWQRLGPALARIGENNPFYRRKWDAARIDPRALGDWTQFRGLPFTTKAELSQDQDAHPPFGSNLTYPLDRYVRVHQTSGTTGRPIRWLDTAESWDWWTRCWMFVYRAAGVGAGDRIFAAFSFGPFIGFWAGFDAARRIGALAIPAGGLDTALRIKALVETRATVLLCTPSYALRLAEAARAAGVDPASIGLRVTIHAGEPGASIAATRRRIEAAWGARCIDHTGLTEVGATGFTCAAGEVHLNESEFIAEVLDPATGAVGASGEGDLVLTNLGREGSPVIRYRTGDRVRVLDARCACGRTFARLAGGILGRVDDMLVVRGMNVFPSVIEDVVRRFDCVDEFRLEVRRRAEMTDLRVVVEVDEPRWGAAVVAAALTQLRDQLRLACGIRIDAAAVPAGALPRFDLKAKRVVWVD</sequence>
<accession>A0A537JPY9</accession>
<reference evidence="3 4" key="1">
    <citation type="journal article" date="2019" name="Nat. Microbiol.">
        <title>Mediterranean grassland soil C-N compound turnover is dependent on rainfall and depth, and is mediated by genomically divergent microorganisms.</title>
        <authorList>
            <person name="Diamond S."/>
            <person name="Andeer P.F."/>
            <person name="Li Z."/>
            <person name="Crits-Christoph A."/>
            <person name="Burstein D."/>
            <person name="Anantharaman K."/>
            <person name="Lane K.R."/>
            <person name="Thomas B.C."/>
            <person name="Pan C."/>
            <person name="Northen T.R."/>
            <person name="Banfield J.F."/>
        </authorList>
    </citation>
    <scope>NUCLEOTIDE SEQUENCE [LARGE SCALE GENOMIC DNA]</scope>
    <source>
        <strain evidence="3">NP_6</strain>
    </source>
</reference>
<feature type="region of interest" description="Disordered" evidence="1">
    <location>
        <begin position="1"/>
        <end position="22"/>
    </location>
</feature>
<proteinExistence type="predicted"/>
<evidence type="ECO:0000259" key="2">
    <source>
        <dbReference type="Pfam" id="PF14535"/>
    </source>
</evidence>
<dbReference type="InterPro" id="IPR045851">
    <property type="entry name" value="AMP-bd_C_sf"/>
</dbReference>
<gene>
    <name evidence="3" type="ORF">E6H03_00765</name>
</gene>
<dbReference type="Gene3D" id="3.40.50.12780">
    <property type="entry name" value="N-terminal domain of ligase-like"/>
    <property type="match status" value="1"/>
</dbReference>
<dbReference type="SUPFAM" id="SSF56801">
    <property type="entry name" value="Acetyl-CoA synthetase-like"/>
    <property type="match status" value="1"/>
</dbReference>
<dbReference type="InterPro" id="IPR028154">
    <property type="entry name" value="AMP-dep_Lig_C"/>
</dbReference>
<organism evidence="3 4">
    <name type="scientific">Candidatus Segetimicrobium genomatis</name>
    <dbReference type="NCBI Taxonomy" id="2569760"/>
    <lineage>
        <taxon>Bacteria</taxon>
        <taxon>Bacillati</taxon>
        <taxon>Candidatus Sysuimicrobiota</taxon>
        <taxon>Candidatus Sysuimicrobiia</taxon>
        <taxon>Candidatus Sysuimicrobiales</taxon>
        <taxon>Candidatus Segetimicrobiaceae</taxon>
        <taxon>Candidatus Segetimicrobium</taxon>
    </lineage>
</organism>
<feature type="domain" description="AMP-dependent ligase C-terminal" evidence="2">
    <location>
        <begin position="365"/>
        <end position="455"/>
    </location>
</feature>
<dbReference type="Gene3D" id="3.30.300.30">
    <property type="match status" value="1"/>
</dbReference>
<dbReference type="PANTHER" id="PTHR43845">
    <property type="entry name" value="BLR5969 PROTEIN"/>
    <property type="match status" value="1"/>
</dbReference>
<evidence type="ECO:0000256" key="1">
    <source>
        <dbReference type="SAM" id="MobiDB-lite"/>
    </source>
</evidence>
<dbReference type="PANTHER" id="PTHR43845:SF1">
    <property type="entry name" value="BLR5969 PROTEIN"/>
    <property type="match status" value="1"/>
</dbReference>